<dbReference type="AlphaFoldDB" id="A0A378JSG2"/>
<evidence type="ECO:0000313" key="2">
    <source>
        <dbReference type="EMBL" id="STX55455.1"/>
    </source>
</evidence>
<protein>
    <submittedName>
        <fullName evidence="3">Fe2+/Zn2+ uptake regulation protein</fullName>
    </submittedName>
</protein>
<feature type="transmembrane region" description="Helical" evidence="1">
    <location>
        <begin position="88"/>
        <end position="114"/>
    </location>
</feature>
<keyword evidence="4" id="KW-1185">Reference proteome</keyword>
<dbReference type="OrthoDB" id="8443503at2"/>
<evidence type="ECO:0000256" key="1">
    <source>
        <dbReference type="SAM" id="Phobius"/>
    </source>
</evidence>
<evidence type="ECO:0000313" key="4">
    <source>
        <dbReference type="Proteomes" id="UP000254968"/>
    </source>
</evidence>
<reference evidence="3 4" key="1">
    <citation type="submission" date="2018-06" db="EMBL/GenBank/DDBJ databases">
        <authorList>
            <consortium name="Pathogen Informatics"/>
            <person name="Doyle S."/>
        </authorList>
    </citation>
    <scope>NUCLEOTIDE SEQUENCE [LARGE SCALE GENOMIC DNA]</scope>
    <source>
        <strain evidence="3 4">NCTC13315</strain>
    </source>
</reference>
<dbReference type="EMBL" id="UGNV01000002">
    <property type="protein sequence ID" value="STX55455.1"/>
    <property type="molecule type" value="Genomic_DNA"/>
</dbReference>
<name>A0A378JSG2_9GAMM</name>
<accession>A0A378JSG2</accession>
<gene>
    <name evidence="2" type="ORF">NCTC13315_02827</name>
    <name evidence="3" type="ORF">NCTC13315_02899</name>
</gene>
<organism evidence="3 4">
    <name type="scientific">Legionella beliardensis</name>
    <dbReference type="NCBI Taxonomy" id="91822"/>
    <lineage>
        <taxon>Bacteria</taxon>
        <taxon>Pseudomonadati</taxon>
        <taxon>Pseudomonadota</taxon>
        <taxon>Gammaproteobacteria</taxon>
        <taxon>Legionellales</taxon>
        <taxon>Legionellaceae</taxon>
        <taxon>Legionella</taxon>
    </lineage>
</organism>
<feature type="transmembrane region" description="Helical" evidence="1">
    <location>
        <begin position="154"/>
        <end position="184"/>
    </location>
</feature>
<keyword evidence="1" id="KW-0812">Transmembrane</keyword>
<dbReference type="Proteomes" id="UP000254968">
    <property type="component" value="Unassembled WGS sequence"/>
</dbReference>
<evidence type="ECO:0000313" key="3">
    <source>
        <dbReference type="EMBL" id="STX55527.1"/>
    </source>
</evidence>
<keyword evidence="1" id="KW-1133">Transmembrane helix</keyword>
<dbReference type="RefSeq" id="WP_115304163.1">
    <property type="nucleotide sequence ID" value="NZ_CAAAHO010000010.1"/>
</dbReference>
<keyword evidence="1" id="KW-0472">Membrane</keyword>
<dbReference type="InterPro" id="IPR022266">
    <property type="entry name" value="DtrJ-like"/>
</dbReference>
<sequence>MRVERLSMQERGLVNALQPLAWHLEGSTSRSFKNEWQHWHAQAAQTAHQFKQALDLPLQTLNAEFKATRASSSLTDFLSTLTTFFKRVYLLGCACAHVLWLKILLCIAAIPLFVLTSLAGLIDGLNQRAIRTASLGRESTYVFHKSLPLARKTLFWVLVMWLALPFCFNPTGLFMGLSVGLAIVMSTSASRFKKYL</sequence>
<dbReference type="EMBL" id="UGNV01000002">
    <property type="protein sequence ID" value="STX55527.1"/>
    <property type="molecule type" value="Genomic_DNA"/>
</dbReference>
<dbReference type="Pfam" id="PF14348">
    <property type="entry name" value="DtrJ-like"/>
    <property type="match status" value="1"/>
</dbReference>
<proteinExistence type="predicted"/>